<comment type="caution">
    <text evidence="3">The sequence shown here is derived from an EMBL/GenBank/DDBJ whole genome shotgun (WGS) entry which is preliminary data.</text>
</comment>
<dbReference type="GO" id="GO:0004315">
    <property type="term" value="F:3-oxoacyl-[acyl-carrier-protein] synthase activity"/>
    <property type="evidence" value="ECO:0007669"/>
    <property type="project" value="UniProtKB-EC"/>
</dbReference>
<dbReference type="GO" id="GO:0006633">
    <property type="term" value="P:fatty acid biosynthetic process"/>
    <property type="evidence" value="ECO:0007669"/>
    <property type="project" value="TreeGrafter"/>
</dbReference>
<dbReference type="Gene3D" id="3.40.47.10">
    <property type="match status" value="1"/>
</dbReference>
<dbReference type="InterPro" id="IPR014030">
    <property type="entry name" value="Ketoacyl_synth_N"/>
</dbReference>
<dbReference type="AlphaFoldDB" id="A0A7W9FP32"/>
<reference evidence="3 4" key="1">
    <citation type="submission" date="2020-08" db="EMBL/GenBank/DDBJ databases">
        <title>Genomic Encyclopedia of Type Strains, Phase IV (KMG-IV): sequencing the most valuable type-strain genomes for metagenomic binning, comparative biology and taxonomic classification.</title>
        <authorList>
            <person name="Goeker M."/>
        </authorList>
    </citation>
    <scope>NUCLEOTIDE SEQUENCE [LARGE SCALE GENOMIC DNA]</scope>
    <source>
        <strain evidence="3 4">DSM 16268</strain>
    </source>
</reference>
<dbReference type="Pfam" id="PF00109">
    <property type="entry name" value="ketoacyl-synt"/>
    <property type="match status" value="1"/>
</dbReference>
<evidence type="ECO:0000256" key="1">
    <source>
        <dbReference type="ARBA" id="ARBA00022679"/>
    </source>
</evidence>
<dbReference type="EMBL" id="JACHOO010000007">
    <property type="protein sequence ID" value="MBB5754181.1"/>
    <property type="molecule type" value="Genomic_DNA"/>
</dbReference>
<evidence type="ECO:0000259" key="2">
    <source>
        <dbReference type="Pfam" id="PF00109"/>
    </source>
</evidence>
<keyword evidence="1 3" id="KW-0808">Transferase</keyword>
<dbReference type="PANTHER" id="PTHR11712">
    <property type="entry name" value="POLYKETIDE SYNTHASE-RELATED"/>
    <property type="match status" value="1"/>
</dbReference>
<dbReference type="SUPFAM" id="SSF53901">
    <property type="entry name" value="Thiolase-like"/>
    <property type="match status" value="2"/>
</dbReference>
<dbReference type="RefSeq" id="WP_183857641.1">
    <property type="nucleotide sequence ID" value="NZ_JACHOO010000007.1"/>
</dbReference>
<keyword evidence="4" id="KW-1185">Reference proteome</keyword>
<dbReference type="Proteomes" id="UP000523821">
    <property type="component" value="Unassembled WGS sequence"/>
</dbReference>
<evidence type="ECO:0000313" key="4">
    <source>
        <dbReference type="Proteomes" id="UP000523821"/>
    </source>
</evidence>
<name>A0A7W9FP32_9HYPH</name>
<evidence type="ECO:0000313" key="3">
    <source>
        <dbReference type="EMBL" id="MBB5754181.1"/>
    </source>
</evidence>
<dbReference type="InterPro" id="IPR016039">
    <property type="entry name" value="Thiolase-like"/>
</dbReference>
<protein>
    <submittedName>
        <fullName evidence="3">3-oxoacyl-[acyl-carrier-protein] synthase II</fullName>
        <ecNumber evidence="3">2.3.1.179</ecNumber>
    </submittedName>
</protein>
<keyword evidence="3" id="KW-0012">Acyltransferase</keyword>
<accession>A0A7W9FP32</accession>
<dbReference type="NCBIfam" id="NF005084">
    <property type="entry name" value="PRK06519.1"/>
    <property type="match status" value="1"/>
</dbReference>
<sequence length="400" mass="42132">MTEVWITGIGLVSSLGEGLDAHFEALSATAPQPVVEEARFAPYPVHPVVRLELDKQIPRKADQRQMEPWQRLGTYAAGLALADAGITGNAELLSRMDMIVAAGGGERDVEVDSQILAGLETAADPDSFLNERLSNDLRPTLFLAQLSNLLAGNISIVHKVTGSSRTFMGEELAGVSAIEIATRRIASGQGEVFLVGAAYNAERIDVLLNLALGGHLWKGAHVPVWTREGEGGGLVTGSMSGFLVLESPDHAKARGAKPYARLLSVLSDRCRRAPGEATENGRRAIETLKPLLGDRPVAVVSGATGAAPITGEERDFLAGLREEGLVGPVRALTSLVGAGYDATFPVLVALAALALSRGAFYGSDDPTAFEGETGDAPERILVNCWGHWRGEGMALLAAAD</sequence>
<gene>
    <name evidence="3" type="ORF">GGQ63_003262</name>
</gene>
<proteinExistence type="predicted"/>
<dbReference type="InterPro" id="IPR000794">
    <property type="entry name" value="Beta-ketoacyl_synthase"/>
</dbReference>
<dbReference type="PANTHER" id="PTHR11712:SF336">
    <property type="entry name" value="3-OXOACYL-[ACYL-CARRIER-PROTEIN] SYNTHASE, MITOCHONDRIAL"/>
    <property type="match status" value="1"/>
</dbReference>
<dbReference type="EC" id="2.3.1.179" evidence="3"/>
<feature type="domain" description="Beta-ketoacyl synthase-like N-terminal" evidence="2">
    <location>
        <begin position="3"/>
        <end position="246"/>
    </location>
</feature>
<organism evidence="3 4">
    <name type="scientific">Prosthecomicrobium pneumaticum</name>
    <dbReference type="NCBI Taxonomy" id="81895"/>
    <lineage>
        <taxon>Bacteria</taxon>
        <taxon>Pseudomonadati</taxon>
        <taxon>Pseudomonadota</taxon>
        <taxon>Alphaproteobacteria</taxon>
        <taxon>Hyphomicrobiales</taxon>
        <taxon>Kaistiaceae</taxon>
        <taxon>Prosthecomicrobium</taxon>
    </lineage>
</organism>